<keyword evidence="4" id="KW-1185">Reference proteome</keyword>
<dbReference type="EMBL" id="KQ965744">
    <property type="protein sequence ID" value="KXS18044.1"/>
    <property type="molecule type" value="Genomic_DNA"/>
</dbReference>
<dbReference type="GO" id="GO:0050080">
    <property type="term" value="F:malonyl-CoA decarboxylase activity"/>
    <property type="evidence" value="ECO:0007669"/>
    <property type="project" value="InterPro"/>
</dbReference>
<accession>A0A139AN56</accession>
<dbReference type="Proteomes" id="UP000070544">
    <property type="component" value="Unassembled WGS sequence"/>
</dbReference>
<feature type="compositionally biased region" description="Low complexity" evidence="1">
    <location>
        <begin position="13"/>
        <end position="22"/>
    </location>
</feature>
<organism evidence="3 4">
    <name type="scientific">Gonapodya prolifera (strain JEL478)</name>
    <name type="common">Monoblepharis prolifera</name>
    <dbReference type="NCBI Taxonomy" id="1344416"/>
    <lineage>
        <taxon>Eukaryota</taxon>
        <taxon>Fungi</taxon>
        <taxon>Fungi incertae sedis</taxon>
        <taxon>Chytridiomycota</taxon>
        <taxon>Chytridiomycota incertae sedis</taxon>
        <taxon>Monoblepharidomycetes</taxon>
        <taxon>Monoblepharidales</taxon>
        <taxon>Gonapodyaceae</taxon>
        <taxon>Gonapodya</taxon>
    </lineage>
</organism>
<dbReference type="OrthoDB" id="426718at2759"/>
<dbReference type="OMA" id="CEQFAPD"/>
<evidence type="ECO:0000259" key="2">
    <source>
        <dbReference type="Pfam" id="PF05292"/>
    </source>
</evidence>
<dbReference type="GO" id="GO:0005782">
    <property type="term" value="C:peroxisomal matrix"/>
    <property type="evidence" value="ECO:0007669"/>
    <property type="project" value="TreeGrafter"/>
</dbReference>
<dbReference type="GO" id="GO:0006633">
    <property type="term" value="P:fatty acid biosynthetic process"/>
    <property type="evidence" value="ECO:0007669"/>
    <property type="project" value="InterPro"/>
</dbReference>
<feature type="region of interest" description="Disordered" evidence="1">
    <location>
        <begin position="1"/>
        <end position="37"/>
    </location>
</feature>
<dbReference type="STRING" id="1344416.A0A139AN56"/>
<protein>
    <submittedName>
        <fullName evidence="3">MCD-domain-containing protein</fullName>
    </submittedName>
</protein>
<evidence type="ECO:0000313" key="4">
    <source>
        <dbReference type="Proteomes" id="UP000070544"/>
    </source>
</evidence>
<evidence type="ECO:0000256" key="1">
    <source>
        <dbReference type="SAM" id="MobiDB-lite"/>
    </source>
</evidence>
<dbReference type="InterPro" id="IPR042303">
    <property type="entry name" value="Malonyl_CoA_deC_C_sf"/>
</dbReference>
<dbReference type="Gene3D" id="3.40.630.150">
    <property type="entry name" value="Malonyl-CoA decarboxylase, catalytic domain"/>
    <property type="match status" value="1"/>
</dbReference>
<evidence type="ECO:0000313" key="3">
    <source>
        <dbReference type="EMBL" id="KXS18044.1"/>
    </source>
</evidence>
<reference evidence="3 4" key="1">
    <citation type="journal article" date="2015" name="Genome Biol. Evol.">
        <title>Phylogenomic analyses indicate that early fungi evolved digesting cell walls of algal ancestors of land plants.</title>
        <authorList>
            <person name="Chang Y."/>
            <person name="Wang S."/>
            <person name="Sekimoto S."/>
            <person name="Aerts A.L."/>
            <person name="Choi C."/>
            <person name="Clum A."/>
            <person name="LaButti K.M."/>
            <person name="Lindquist E.A."/>
            <person name="Yee Ngan C."/>
            <person name="Ohm R.A."/>
            <person name="Salamov A.A."/>
            <person name="Grigoriev I.V."/>
            <person name="Spatafora J.W."/>
            <person name="Berbee M.L."/>
        </authorList>
    </citation>
    <scope>NUCLEOTIDE SEQUENCE [LARGE SCALE GENOMIC DNA]</scope>
    <source>
        <strain evidence="3 4">JEL478</strain>
    </source>
</reference>
<gene>
    <name evidence="3" type="ORF">M427DRAFT_30135</name>
</gene>
<dbReference type="GO" id="GO:0006085">
    <property type="term" value="P:acetyl-CoA biosynthetic process"/>
    <property type="evidence" value="ECO:0007669"/>
    <property type="project" value="TreeGrafter"/>
</dbReference>
<name>A0A139AN56_GONPJ</name>
<dbReference type="InterPro" id="IPR007956">
    <property type="entry name" value="Malonyl_CoA_deC_C"/>
</dbReference>
<sequence>MAIATAGLSLADPPAATSPASTRDMSTARPPSPRQWQTGLEEVRAQLELIANSKTGTPFAPPAEVDRFLYLYNALGPKDKEVVVADIATAYAAPRPKSLPQGRPSSPETIAAFFSPYSGVRYEKVWYSMSIADGAIGALVDIRGVASKLQRHSPPSDVSLRNLTDSLRRHLVPIFNSSALHFQPITWDSPARILERVMHHEAVHPMKGWDDVKQRVGGFGDGRIVLGFFHEGMKDDVVAFVEIGFFEEVRGDVTAIINDPAPVLPTHPSTAIFYSITSPHPGLTGIDMGHMLIKRCVPYLFSNYRITTFCTLSPIPGFRAWFEARVKAGEVSGDGVEQGWRLTQAQLDRLLGSEGWIEDAQLVEEVRLPVTRWCARYLVNERKGAHGQAIDPVANFHLRNGSCLHRINWMGNVTSRGLRESLGIMVNYNYLVPYLEPNHLQYLKEGVITVTDHMSSVLTDLGVAVGGDNAKVRVVESQ</sequence>
<proteinExistence type="predicted"/>
<dbReference type="PANTHER" id="PTHR28641:SF1">
    <property type="entry name" value="MALONYL-COA DECARBOXYLASE, MITOCHONDRIAL"/>
    <property type="match status" value="1"/>
</dbReference>
<feature type="domain" description="Malonyl-CoA decarboxylase C-terminal" evidence="2">
    <location>
        <begin position="180"/>
        <end position="430"/>
    </location>
</feature>
<dbReference type="Pfam" id="PF05292">
    <property type="entry name" value="MCD"/>
    <property type="match status" value="1"/>
</dbReference>
<dbReference type="GO" id="GO:2001294">
    <property type="term" value="P:malonyl-CoA catabolic process"/>
    <property type="evidence" value="ECO:0007669"/>
    <property type="project" value="TreeGrafter"/>
</dbReference>
<dbReference type="InterPro" id="IPR038917">
    <property type="entry name" value="Malonyl_CoA_deC"/>
</dbReference>
<dbReference type="AlphaFoldDB" id="A0A139AN56"/>
<dbReference type="PANTHER" id="PTHR28641">
    <property type="match status" value="1"/>
</dbReference>
<dbReference type="GO" id="GO:0005759">
    <property type="term" value="C:mitochondrial matrix"/>
    <property type="evidence" value="ECO:0007669"/>
    <property type="project" value="TreeGrafter"/>
</dbReference>